<protein>
    <submittedName>
        <fullName evidence="1">Uncharacterized protein</fullName>
    </submittedName>
</protein>
<dbReference type="RefSeq" id="WP_310068335.1">
    <property type="nucleotide sequence ID" value="NZ_JAVDQN010000003.1"/>
</dbReference>
<organism evidence="1 2">
    <name type="scientific">Paraburkholderia caledonica</name>
    <dbReference type="NCBI Taxonomy" id="134536"/>
    <lineage>
        <taxon>Bacteria</taxon>
        <taxon>Pseudomonadati</taxon>
        <taxon>Pseudomonadota</taxon>
        <taxon>Betaproteobacteria</taxon>
        <taxon>Burkholderiales</taxon>
        <taxon>Burkholderiaceae</taxon>
        <taxon>Paraburkholderia</taxon>
    </lineage>
</organism>
<accession>A0ABU1L346</accession>
<reference evidence="1 2" key="1">
    <citation type="submission" date="2023-07" db="EMBL/GenBank/DDBJ databases">
        <title>Sorghum-associated microbial communities from plants grown in Nebraska, USA.</title>
        <authorList>
            <person name="Schachtman D."/>
        </authorList>
    </citation>
    <scope>NUCLEOTIDE SEQUENCE [LARGE SCALE GENOMIC DNA]</scope>
    <source>
        <strain evidence="1 2">DS1039</strain>
    </source>
</reference>
<dbReference type="EMBL" id="JAVDQN010000003">
    <property type="protein sequence ID" value="MDR6377619.1"/>
    <property type="molecule type" value="Genomic_DNA"/>
</dbReference>
<keyword evidence="2" id="KW-1185">Reference proteome</keyword>
<name>A0ABU1L346_9BURK</name>
<sequence length="314" mass="35005">MIRMIFRLATLLAIFFHIASVFAENNYRMTGVARIYSTSSSASNGHEMSQLPTLIRLGNPQSSDLNGPGSSVDNHPTGVKFYQRDWQRGDLGTVQFVNGNHSFVIDNVLSMIGFAAENVPEGIYEWSINFGVSPEQADTHEAARDRVMKLLAQLRASGWKRYVDVGDPRLQGRAAWHYGASFPVAVYSLDSEYPPTQDEWNAMLRHAPRWIFYGDGAYLTLSVMESNMGGFVGKSTYLLTVDVKSEYAFYGLGYFPGKAEKIHNWKALLPAELEKYQAMRLKTEAALRAQGYAIDTTYQDPPIKALESSSASAN</sequence>
<proteinExistence type="predicted"/>
<gene>
    <name evidence="1" type="ORF">J2776_004319</name>
</gene>
<evidence type="ECO:0000313" key="1">
    <source>
        <dbReference type="EMBL" id="MDR6377619.1"/>
    </source>
</evidence>
<evidence type="ECO:0000313" key="2">
    <source>
        <dbReference type="Proteomes" id="UP001185254"/>
    </source>
</evidence>
<comment type="caution">
    <text evidence="1">The sequence shown here is derived from an EMBL/GenBank/DDBJ whole genome shotgun (WGS) entry which is preliminary data.</text>
</comment>
<dbReference type="Proteomes" id="UP001185254">
    <property type="component" value="Unassembled WGS sequence"/>
</dbReference>